<evidence type="ECO:0000256" key="11">
    <source>
        <dbReference type="ARBA" id="ARBA00048044"/>
    </source>
</evidence>
<dbReference type="InterPro" id="IPR003780">
    <property type="entry name" value="COX15/CtaA_fam"/>
</dbReference>
<dbReference type="PANTHER" id="PTHR23289">
    <property type="entry name" value="CYTOCHROME C OXIDASE ASSEMBLY PROTEIN COX15"/>
    <property type="match status" value="1"/>
</dbReference>
<feature type="transmembrane region" description="Helical" evidence="12">
    <location>
        <begin position="13"/>
        <end position="33"/>
    </location>
</feature>
<organism evidence="13 14">
    <name type="scientific">Sulfurifustis variabilis</name>
    <dbReference type="NCBI Taxonomy" id="1675686"/>
    <lineage>
        <taxon>Bacteria</taxon>
        <taxon>Pseudomonadati</taxon>
        <taxon>Pseudomonadota</taxon>
        <taxon>Gammaproteobacteria</taxon>
        <taxon>Acidiferrobacterales</taxon>
        <taxon>Acidiferrobacteraceae</taxon>
        <taxon>Sulfurifustis</taxon>
    </lineage>
</organism>
<keyword evidence="9 12" id="KW-0472">Membrane</keyword>
<keyword evidence="8" id="KW-0350">Heme biosynthesis</keyword>
<keyword evidence="4" id="KW-0479">Metal-binding</keyword>
<gene>
    <name evidence="13" type="ORF">SVA_0240</name>
</gene>
<dbReference type="Proteomes" id="UP000218899">
    <property type="component" value="Chromosome"/>
</dbReference>
<name>A0A1B4V2X4_9GAMM</name>
<evidence type="ECO:0000256" key="9">
    <source>
        <dbReference type="ARBA" id="ARBA00023136"/>
    </source>
</evidence>
<feature type="transmembrane region" description="Helical" evidence="12">
    <location>
        <begin position="128"/>
        <end position="151"/>
    </location>
</feature>
<accession>A0A1B4V2X4</accession>
<comment type="subcellular location">
    <subcellularLocation>
        <location evidence="2">Membrane</location>
        <topology evidence="2">Multi-pass membrane protein</topology>
    </subcellularLocation>
</comment>
<keyword evidence="14" id="KW-1185">Reference proteome</keyword>
<evidence type="ECO:0000256" key="6">
    <source>
        <dbReference type="ARBA" id="ARBA00023002"/>
    </source>
</evidence>
<keyword evidence="3 12" id="KW-0812">Transmembrane</keyword>
<evidence type="ECO:0000256" key="7">
    <source>
        <dbReference type="ARBA" id="ARBA00023004"/>
    </source>
</evidence>
<evidence type="ECO:0000256" key="10">
    <source>
        <dbReference type="ARBA" id="ARBA00044501"/>
    </source>
</evidence>
<dbReference type="InterPro" id="IPR023754">
    <property type="entry name" value="HemeA_Synthase_type2"/>
</dbReference>
<feature type="transmembrane region" description="Helical" evidence="12">
    <location>
        <begin position="98"/>
        <end position="116"/>
    </location>
</feature>
<keyword evidence="6" id="KW-0560">Oxidoreductase</keyword>
<comment type="catalytic activity">
    <reaction evidence="11">
        <text>Fe(II)-heme o + 2 A + H2O = Fe(II)-heme a + 2 AH2</text>
        <dbReference type="Rhea" id="RHEA:63388"/>
        <dbReference type="ChEBI" id="CHEBI:13193"/>
        <dbReference type="ChEBI" id="CHEBI:15377"/>
        <dbReference type="ChEBI" id="CHEBI:17499"/>
        <dbReference type="ChEBI" id="CHEBI:60530"/>
        <dbReference type="ChEBI" id="CHEBI:61715"/>
        <dbReference type="EC" id="1.17.99.9"/>
    </reaction>
    <physiologicalReaction direction="left-to-right" evidence="11">
        <dbReference type="Rhea" id="RHEA:63389"/>
    </physiologicalReaction>
</comment>
<feature type="transmembrane region" description="Helical" evidence="12">
    <location>
        <begin position="262"/>
        <end position="281"/>
    </location>
</feature>
<dbReference type="EMBL" id="AP014936">
    <property type="protein sequence ID" value="BAU46822.1"/>
    <property type="molecule type" value="Genomic_DNA"/>
</dbReference>
<dbReference type="HAMAP" id="MF_01665">
    <property type="entry name" value="HemeA_synth_type2"/>
    <property type="match status" value="1"/>
</dbReference>
<dbReference type="AlphaFoldDB" id="A0A1B4V2X4"/>
<evidence type="ECO:0000256" key="3">
    <source>
        <dbReference type="ARBA" id="ARBA00022692"/>
    </source>
</evidence>
<protein>
    <submittedName>
        <fullName evidence="13">Heme A synthase</fullName>
    </submittedName>
</protein>
<comment type="cofactor">
    <cofactor evidence="1">
        <name>heme b</name>
        <dbReference type="ChEBI" id="CHEBI:60344"/>
    </cofactor>
</comment>
<dbReference type="KEGG" id="sva:SVA_0240"/>
<feature type="transmembrane region" description="Helical" evidence="12">
    <location>
        <begin position="197"/>
        <end position="224"/>
    </location>
</feature>
<evidence type="ECO:0000256" key="5">
    <source>
        <dbReference type="ARBA" id="ARBA00022989"/>
    </source>
</evidence>
<evidence type="ECO:0000313" key="14">
    <source>
        <dbReference type="Proteomes" id="UP000218899"/>
    </source>
</evidence>
<evidence type="ECO:0000256" key="8">
    <source>
        <dbReference type="ARBA" id="ARBA00023133"/>
    </source>
</evidence>
<reference evidence="13 14" key="1">
    <citation type="submission" date="2015-08" db="EMBL/GenBank/DDBJ databases">
        <title>Complete genome sequence of Sulfurifustis variabilis.</title>
        <authorList>
            <person name="Miura A."/>
            <person name="Kojima H."/>
            <person name="Fukui M."/>
        </authorList>
    </citation>
    <scope>NUCLEOTIDE SEQUENCE [LARGE SCALE GENOMIC DNA]</scope>
    <source>
        <strain evidence="14">skN76</strain>
    </source>
</reference>
<evidence type="ECO:0000256" key="12">
    <source>
        <dbReference type="SAM" id="Phobius"/>
    </source>
</evidence>
<dbReference type="OrthoDB" id="9793156at2"/>
<comment type="pathway">
    <text evidence="10">Porphyrin-containing compound metabolism; heme A biosynthesis; heme A from heme O: step 1/1.</text>
</comment>
<feature type="transmembrane region" description="Helical" evidence="12">
    <location>
        <begin position="319"/>
        <end position="339"/>
    </location>
</feature>
<dbReference type="Pfam" id="PF02628">
    <property type="entry name" value="COX15-CtaA"/>
    <property type="match status" value="1"/>
</dbReference>
<evidence type="ECO:0000256" key="1">
    <source>
        <dbReference type="ARBA" id="ARBA00001970"/>
    </source>
</evidence>
<keyword evidence="5 12" id="KW-1133">Transmembrane helix</keyword>
<feature type="transmembrane region" description="Helical" evidence="12">
    <location>
        <begin position="163"/>
        <end position="185"/>
    </location>
</feature>
<dbReference type="RefSeq" id="WP_096457615.1">
    <property type="nucleotide sequence ID" value="NZ_AP014936.1"/>
</dbReference>
<dbReference type="GO" id="GO:0016020">
    <property type="term" value="C:membrane"/>
    <property type="evidence" value="ECO:0007669"/>
    <property type="project" value="UniProtKB-SubCell"/>
</dbReference>
<evidence type="ECO:0000256" key="2">
    <source>
        <dbReference type="ARBA" id="ARBA00004141"/>
    </source>
</evidence>
<dbReference type="GO" id="GO:0120547">
    <property type="term" value="F:heme A synthase activity"/>
    <property type="evidence" value="ECO:0007669"/>
    <property type="project" value="UniProtKB-EC"/>
</dbReference>
<sequence>MARLAQPARPGPVAVWLLVCCALIFAMVVLGGVTRLTRSGLSIVEWNPVMGAIPPLTEHQWEAEFEKYRQTPEYLKVNYGMSLAAFKQIYWVEFAHRLLGRAIGFVFLVPFLYFLVRKRIGRELAPKLVTLFVLGGLQGALGWYMVASGLVDDPHVSAYRLTAHLGLAVVIYGYMFWVALGLMYPEGRPTPPGVRRFAWAVTGLVFVTILAGGFVAGTRAGFLFNTWPLMNGRLVPEGLYALHPWWLNWFENVATVQFNHRWLAYAVVLATVALWIAVARAAPAARARTAAHLLLAAVLLQFGLGIATLLTIVPVSLGAAHQGGALLVLTAALFLNHALRKAQF</sequence>
<proteinExistence type="inferred from homology"/>
<dbReference type="GO" id="GO:0016653">
    <property type="term" value="F:oxidoreductase activity, acting on NAD(P)H, heme protein as acceptor"/>
    <property type="evidence" value="ECO:0007669"/>
    <property type="project" value="TreeGrafter"/>
</dbReference>
<keyword evidence="7" id="KW-0408">Iron</keyword>
<evidence type="ECO:0000256" key="4">
    <source>
        <dbReference type="ARBA" id="ARBA00022723"/>
    </source>
</evidence>
<dbReference type="PANTHER" id="PTHR23289:SF2">
    <property type="entry name" value="CYTOCHROME C OXIDASE ASSEMBLY PROTEIN COX15 HOMOLOG"/>
    <property type="match status" value="1"/>
</dbReference>
<dbReference type="GO" id="GO:0006784">
    <property type="term" value="P:heme A biosynthetic process"/>
    <property type="evidence" value="ECO:0007669"/>
    <property type="project" value="InterPro"/>
</dbReference>
<dbReference type="GO" id="GO:0046872">
    <property type="term" value="F:metal ion binding"/>
    <property type="evidence" value="ECO:0007669"/>
    <property type="project" value="UniProtKB-KW"/>
</dbReference>
<feature type="transmembrane region" description="Helical" evidence="12">
    <location>
        <begin position="293"/>
        <end position="313"/>
    </location>
</feature>
<evidence type="ECO:0000313" key="13">
    <source>
        <dbReference type="EMBL" id="BAU46822.1"/>
    </source>
</evidence>